<dbReference type="EMBL" id="JABEZZ010000009">
    <property type="protein sequence ID" value="MBA0595654.1"/>
    <property type="molecule type" value="Genomic_DNA"/>
</dbReference>
<accession>A0A7J8Q281</accession>
<sequence>MSRRKLVRNSSERALVPINRVRKKPMSKRGP</sequence>
<feature type="region of interest" description="Disordered" evidence="1">
    <location>
        <begin position="1"/>
        <end position="31"/>
    </location>
</feature>
<dbReference type="Proteomes" id="UP000593578">
    <property type="component" value="Unassembled WGS sequence"/>
</dbReference>
<gene>
    <name evidence="2" type="ORF">Gorai_012515</name>
</gene>
<evidence type="ECO:0000313" key="3">
    <source>
        <dbReference type="Proteomes" id="UP000593578"/>
    </source>
</evidence>
<organism evidence="2 3">
    <name type="scientific">Gossypium raimondii</name>
    <name type="common">Peruvian cotton</name>
    <name type="synonym">Gossypium klotzschianum subsp. raimondii</name>
    <dbReference type="NCBI Taxonomy" id="29730"/>
    <lineage>
        <taxon>Eukaryota</taxon>
        <taxon>Viridiplantae</taxon>
        <taxon>Streptophyta</taxon>
        <taxon>Embryophyta</taxon>
        <taxon>Tracheophyta</taxon>
        <taxon>Spermatophyta</taxon>
        <taxon>Magnoliopsida</taxon>
        <taxon>eudicotyledons</taxon>
        <taxon>Gunneridae</taxon>
        <taxon>Pentapetalae</taxon>
        <taxon>rosids</taxon>
        <taxon>malvids</taxon>
        <taxon>Malvales</taxon>
        <taxon>Malvaceae</taxon>
        <taxon>Malvoideae</taxon>
        <taxon>Gossypium</taxon>
    </lineage>
</organism>
<name>A0A7J8Q281_GOSRA</name>
<evidence type="ECO:0000256" key="1">
    <source>
        <dbReference type="SAM" id="MobiDB-lite"/>
    </source>
</evidence>
<proteinExistence type="predicted"/>
<evidence type="ECO:0000313" key="2">
    <source>
        <dbReference type="EMBL" id="MBA0595654.1"/>
    </source>
</evidence>
<feature type="compositionally biased region" description="Basic residues" evidence="1">
    <location>
        <begin position="20"/>
        <end position="31"/>
    </location>
</feature>
<reference evidence="2 3" key="1">
    <citation type="journal article" date="2019" name="Genome Biol. Evol.">
        <title>Insights into the evolution of the New World diploid cottons (Gossypium, subgenus Houzingenia) based on genome sequencing.</title>
        <authorList>
            <person name="Grover C.E."/>
            <person name="Arick M.A. 2nd"/>
            <person name="Thrash A."/>
            <person name="Conover J.L."/>
            <person name="Sanders W.S."/>
            <person name="Peterson D.G."/>
            <person name="Frelichowski J.E."/>
            <person name="Scheffler J.A."/>
            <person name="Scheffler B.E."/>
            <person name="Wendel J.F."/>
        </authorList>
    </citation>
    <scope>NUCLEOTIDE SEQUENCE [LARGE SCALE GENOMIC DNA]</scope>
    <source>
        <strain evidence="2">8</strain>
        <tissue evidence="2">Leaf</tissue>
    </source>
</reference>
<comment type="caution">
    <text evidence="2">The sequence shown here is derived from an EMBL/GenBank/DDBJ whole genome shotgun (WGS) entry which is preliminary data.</text>
</comment>
<dbReference type="AlphaFoldDB" id="A0A7J8Q281"/>
<protein>
    <submittedName>
        <fullName evidence="2">Uncharacterized protein</fullName>
    </submittedName>
</protein>